<gene>
    <name evidence="3" type="ORF">INQ41_07430</name>
</gene>
<dbReference type="EMBL" id="CP063656">
    <property type="protein sequence ID" value="QOW18548.1"/>
    <property type="molecule type" value="Genomic_DNA"/>
</dbReference>
<dbReference type="Pfam" id="PF11738">
    <property type="entry name" value="DUF3298"/>
    <property type="match status" value="1"/>
</dbReference>
<evidence type="ECO:0000259" key="2">
    <source>
        <dbReference type="Pfam" id="PF11738"/>
    </source>
</evidence>
<dbReference type="PROSITE" id="PS51257">
    <property type="entry name" value="PROKAR_LIPOPROTEIN"/>
    <property type="match status" value="1"/>
</dbReference>
<feature type="domain" description="DUF3298" evidence="2">
    <location>
        <begin position="238"/>
        <end position="264"/>
    </location>
</feature>
<reference evidence="3 4" key="1">
    <citation type="submission" date="2020-10" db="EMBL/GenBank/DDBJ databases">
        <title>complete genome sequencing of Lysobacter sp. H21R20.</title>
        <authorList>
            <person name="Bae J.-W."/>
            <person name="Lee S.-Y."/>
        </authorList>
    </citation>
    <scope>NUCLEOTIDE SEQUENCE [LARGE SCALE GENOMIC DNA]</scope>
    <source>
        <strain evidence="3 4">H21R20</strain>
    </source>
</reference>
<dbReference type="KEGG" id="lcic:INQ41_07430"/>
<dbReference type="RefSeq" id="WP_193983232.1">
    <property type="nucleotide sequence ID" value="NZ_CP063656.1"/>
</dbReference>
<protein>
    <submittedName>
        <fullName evidence="3">DUF3298 domain-containing protein</fullName>
    </submittedName>
</protein>
<organism evidence="3 4">
    <name type="scientific">Novilysobacter ciconiae</name>
    <dbReference type="NCBI Taxonomy" id="2781022"/>
    <lineage>
        <taxon>Bacteria</taxon>
        <taxon>Pseudomonadati</taxon>
        <taxon>Pseudomonadota</taxon>
        <taxon>Gammaproteobacteria</taxon>
        <taxon>Lysobacterales</taxon>
        <taxon>Lysobacteraceae</taxon>
        <taxon>Novilysobacter</taxon>
    </lineage>
</organism>
<dbReference type="InterPro" id="IPR037126">
    <property type="entry name" value="PdaC/RsiV-like_sf"/>
</dbReference>
<accession>A0A7S6UE07</accession>
<dbReference type="Gene3D" id="3.90.640.20">
    <property type="entry name" value="Heat-shock cognate protein, ATPase"/>
    <property type="match status" value="1"/>
</dbReference>
<dbReference type="AlphaFoldDB" id="A0A7S6UE07"/>
<feature type="region of interest" description="Disordered" evidence="1">
    <location>
        <begin position="24"/>
        <end position="50"/>
    </location>
</feature>
<proteinExistence type="predicted"/>
<dbReference type="Proteomes" id="UP000594059">
    <property type="component" value="Chromosome"/>
</dbReference>
<evidence type="ECO:0000313" key="4">
    <source>
        <dbReference type="Proteomes" id="UP000594059"/>
    </source>
</evidence>
<feature type="compositionally biased region" description="Low complexity" evidence="1">
    <location>
        <begin position="26"/>
        <end position="40"/>
    </location>
</feature>
<name>A0A7S6UE07_9GAMM</name>
<dbReference type="Gene3D" id="3.30.565.40">
    <property type="entry name" value="Fervidobacterium nodosum Rt17-B1 like"/>
    <property type="match status" value="1"/>
</dbReference>
<sequence>MRHTPLIAALMAALLVTAVGCDRSPPDTAGPTGTGATQPAPGLPDPVTDDQPVVLEDIVEGTSDYLVGISYQGDASAYPGLARRMKAYADSARGEMIQAAQSRPPAEDGGSNAPYDLSLSFVELLRTPQLVSWAADGSSYTGGAHGMPLLARFNWLPARNRMLTAEELVTDPAGWKAVSEYAREQLHTRLSQRIDGDASDPAERTRMMRSAGRMIDEGTAPEPAQFGEFEPLPGAAGKLRGLRFVFSPYQVGPYSDGVQTVDVPANVLMPYISPEYRDLFEGGS</sequence>
<dbReference type="InterPro" id="IPR021729">
    <property type="entry name" value="DUF3298"/>
</dbReference>
<evidence type="ECO:0000256" key="1">
    <source>
        <dbReference type="SAM" id="MobiDB-lite"/>
    </source>
</evidence>
<evidence type="ECO:0000313" key="3">
    <source>
        <dbReference type="EMBL" id="QOW18548.1"/>
    </source>
</evidence>
<keyword evidence="4" id="KW-1185">Reference proteome</keyword>